<evidence type="ECO:0000256" key="6">
    <source>
        <dbReference type="ARBA" id="ARBA00022741"/>
    </source>
</evidence>
<dbReference type="InterPro" id="IPR027417">
    <property type="entry name" value="P-loop_NTPase"/>
</dbReference>
<dbReference type="SMART" id="SM00382">
    <property type="entry name" value="AAA"/>
    <property type="match status" value="2"/>
</dbReference>
<dbReference type="PROSITE" id="PS00211">
    <property type="entry name" value="ABC_TRANSPORTER_1"/>
    <property type="match status" value="1"/>
</dbReference>
<feature type="domain" description="ABC transporter" evidence="12">
    <location>
        <begin position="7"/>
        <end position="268"/>
    </location>
</feature>
<comment type="function">
    <text evidence="10">Probably part of an ABC transporter complex. Responsible for energy coupling to the transport system.</text>
</comment>
<name>A0ABX0SL83_9ACTN</name>
<sequence length="517" mass="55285">MTSAPIIDVTDVTFDYGRPGGAAGPYDDSPSSAIDEGPGDETLPCLRDLSFQVRPGTLTLLCGASGSGKSSALRLLNGLVPHFHSGRLSGTVTVAGVDVPHTNVADAGRTTATVFQNPRTQFFTSDVTSELAFRGENYGDDPDVIARRILDAARRLGITPLLGRNLDRLSGGELQKVACAQAVAAQTRVVLFDEPTSNLSPEAIDEFADLLAGLKADGHAVVVAEHRLYFLADLVDEVILLDEGRVIARFDRQGFGRLTDDDRRTLGLRCLTRPPTPVAEPVAEASGDDGLVLDDVRFGYGSHQVLDIGHLSFPAGGVSVLVGDNGTGKSTLARLICGLLRPWSGSSIRLSGRPANERRRLADSYIVMQDVHRQLFSDSVAREVTLGLPDEQARHLDVADLLARFDLDGLAGRHPLSLSGGQKQRLVIASAMACHKSVYVFDEPTSGVDHRHMVEIVGQLRVLADQGAVVIVITHDLELIDACADLLVTLRRLGTGHPGEPQAETRTPIHNPPKGTL</sequence>
<dbReference type="EMBL" id="JAAMOZ010000005">
    <property type="protein sequence ID" value="NIH58756.1"/>
    <property type="molecule type" value="Genomic_DNA"/>
</dbReference>
<dbReference type="GO" id="GO:0005524">
    <property type="term" value="F:ATP binding"/>
    <property type="evidence" value="ECO:0007669"/>
    <property type="project" value="UniProtKB-KW"/>
</dbReference>
<evidence type="ECO:0000256" key="3">
    <source>
        <dbReference type="ARBA" id="ARBA00022448"/>
    </source>
</evidence>
<feature type="region of interest" description="Disordered" evidence="11">
    <location>
        <begin position="496"/>
        <end position="517"/>
    </location>
</feature>
<evidence type="ECO:0000256" key="9">
    <source>
        <dbReference type="ARBA" id="ARBA00023136"/>
    </source>
</evidence>
<dbReference type="InterPro" id="IPR003439">
    <property type="entry name" value="ABC_transporter-like_ATP-bd"/>
</dbReference>
<accession>A0ABX0SL83</accession>
<dbReference type="Proteomes" id="UP000749311">
    <property type="component" value="Unassembled WGS sequence"/>
</dbReference>
<dbReference type="Pfam" id="PF00005">
    <property type="entry name" value="ABC_tran"/>
    <property type="match status" value="2"/>
</dbReference>
<dbReference type="GO" id="GO:0016787">
    <property type="term" value="F:hydrolase activity"/>
    <property type="evidence" value="ECO:0007669"/>
    <property type="project" value="UniProtKB-KW"/>
</dbReference>
<keyword evidence="4" id="KW-1003">Cell membrane</keyword>
<keyword evidence="7 13" id="KW-0067">ATP-binding</keyword>
<dbReference type="CDD" id="cd03225">
    <property type="entry name" value="ABC_cobalt_CbiO_domain1"/>
    <property type="match status" value="1"/>
</dbReference>
<keyword evidence="14" id="KW-1185">Reference proteome</keyword>
<organism evidence="13 14">
    <name type="scientific">Brooklawnia cerclae</name>
    <dbReference type="NCBI Taxonomy" id="349934"/>
    <lineage>
        <taxon>Bacteria</taxon>
        <taxon>Bacillati</taxon>
        <taxon>Actinomycetota</taxon>
        <taxon>Actinomycetes</taxon>
        <taxon>Propionibacteriales</taxon>
        <taxon>Propionibacteriaceae</taxon>
        <taxon>Brooklawnia</taxon>
    </lineage>
</organism>
<keyword evidence="9" id="KW-0472">Membrane</keyword>
<evidence type="ECO:0000256" key="8">
    <source>
        <dbReference type="ARBA" id="ARBA00022967"/>
    </source>
</evidence>
<evidence type="ECO:0000256" key="7">
    <source>
        <dbReference type="ARBA" id="ARBA00022840"/>
    </source>
</evidence>
<reference evidence="13 14" key="1">
    <citation type="submission" date="2020-02" db="EMBL/GenBank/DDBJ databases">
        <title>Sequencing the genomes of 1000 actinobacteria strains.</title>
        <authorList>
            <person name="Klenk H.-P."/>
        </authorList>
    </citation>
    <scope>NUCLEOTIDE SEQUENCE [LARGE SCALE GENOMIC DNA]</scope>
    <source>
        <strain evidence="13 14">DSM 19609</strain>
    </source>
</reference>
<dbReference type="PANTHER" id="PTHR43553">
    <property type="entry name" value="HEAVY METAL TRANSPORTER"/>
    <property type="match status" value="1"/>
</dbReference>
<keyword evidence="3" id="KW-0813">Transport</keyword>
<comment type="caution">
    <text evidence="13">The sequence shown here is derived from an EMBL/GenBank/DDBJ whole genome shotgun (WGS) entry which is preliminary data.</text>
</comment>
<dbReference type="InterPro" id="IPR050095">
    <property type="entry name" value="ECF_ABC_transporter_ATP-bd"/>
</dbReference>
<dbReference type="InterPro" id="IPR015856">
    <property type="entry name" value="ABC_transpr_CbiO/EcfA_su"/>
</dbReference>
<comment type="similarity">
    <text evidence="2">Belongs to the ABC transporter superfamily.</text>
</comment>
<dbReference type="Gene3D" id="3.40.50.300">
    <property type="entry name" value="P-loop containing nucleotide triphosphate hydrolases"/>
    <property type="match status" value="2"/>
</dbReference>
<feature type="region of interest" description="Disordered" evidence="11">
    <location>
        <begin position="18"/>
        <end position="39"/>
    </location>
</feature>
<gene>
    <name evidence="13" type="ORF">FB473_003457</name>
</gene>
<evidence type="ECO:0000259" key="12">
    <source>
        <dbReference type="PROSITE" id="PS50893"/>
    </source>
</evidence>
<dbReference type="EC" id="3.6.3.-" evidence="13"/>
<evidence type="ECO:0000256" key="11">
    <source>
        <dbReference type="SAM" id="MobiDB-lite"/>
    </source>
</evidence>
<dbReference type="PROSITE" id="PS50893">
    <property type="entry name" value="ABC_TRANSPORTER_2"/>
    <property type="match status" value="2"/>
</dbReference>
<dbReference type="InterPro" id="IPR017871">
    <property type="entry name" value="ABC_transporter-like_CS"/>
</dbReference>
<evidence type="ECO:0000313" key="13">
    <source>
        <dbReference type="EMBL" id="NIH58756.1"/>
    </source>
</evidence>
<keyword evidence="5" id="KW-0677">Repeat</keyword>
<proteinExistence type="inferred from homology"/>
<protein>
    <submittedName>
        <fullName evidence="13">Energy-coupling factor transport system ATP-binding protein</fullName>
        <ecNumber evidence="13">3.6.3.-</ecNumber>
    </submittedName>
</protein>
<evidence type="ECO:0000256" key="5">
    <source>
        <dbReference type="ARBA" id="ARBA00022737"/>
    </source>
</evidence>
<keyword evidence="6" id="KW-0547">Nucleotide-binding</keyword>
<evidence type="ECO:0000256" key="2">
    <source>
        <dbReference type="ARBA" id="ARBA00005417"/>
    </source>
</evidence>
<keyword evidence="13" id="KW-0378">Hydrolase</keyword>
<dbReference type="RefSeq" id="WP_167171837.1">
    <property type="nucleotide sequence ID" value="NZ_BAAAOO010000006.1"/>
</dbReference>
<evidence type="ECO:0000256" key="10">
    <source>
        <dbReference type="ARBA" id="ARBA00025157"/>
    </source>
</evidence>
<evidence type="ECO:0000256" key="4">
    <source>
        <dbReference type="ARBA" id="ARBA00022475"/>
    </source>
</evidence>
<evidence type="ECO:0000313" key="14">
    <source>
        <dbReference type="Proteomes" id="UP000749311"/>
    </source>
</evidence>
<keyword evidence="8" id="KW-1278">Translocase</keyword>
<dbReference type="PANTHER" id="PTHR43553:SF23">
    <property type="entry name" value="ABC TRANSPORTER ATP-BINDING COMPONENT"/>
    <property type="match status" value="1"/>
</dbReference>
<comment type="subcellular location">
    <subcellularLocation>
        <location evidence="1">Cell membrane</location>
        <topology evidence="1">Peripheral membrane protein</topology>
    </subcellularLocation>
</comment>
<evidence type="ECO:0000256" key="1">
    <source>
        <dbReference type="ARBA" id="ARBA00004202"/>
    </source>
</evidence>
<feature type="domain" description="ABC transporter" evidence="12">
    <location>
        <begin position="291"/>
        <end position="517"/>
    </location>
</feature>
<dbReference type="InterPro" id="IPR003593">
    <property type="entry name" value="AAA+_ATPase"/>
</dbReference>
<dbReference type="SUPFAM" id="SSF52540">
    <property type="entry name" value="P-loop containing nucleoside triphosphate hydrolases"/>
    <property type="match status" value="2"/>
</dbReference>